<dbReference type="InterPro" id="IPR019302">
    <property type="entry name" value="CAP12/PCTIR_TIR_dom"/>
</dbReference>
<organism evidence="2 3">
    <name type="scientific">Acinetobacter kyonggiensis</name>
    <dbReference type="NCBI Taxonomy" id="595670"/>
    <lineage>
        <taxon>Bacteria</taxon>
        <taxon>Pseudomonadati</taxon>
        <taxon>Pseudomonadota</taxon>
        <taxon>Gammaproteobacteria</taxon>
        <taxon>Moraxellales</taxon>
        <taxon>Moraxellaceae</taxon>
        <taxon>Acinetobacter</taxon>
    </lineage>
</organism>
<dbReference type="Proteomes" id="UP000199035">
    <property type="component" value="Unassembled WGS sequence"/>
</dbReference>
<accession>A0A1H3M8A1</accession>
<proteinExistence type="predicted"/>
<name>A0A1H3M8A1_9GAMM</name>
<evidence type="ECO:0000313" key="2">
    <source>
        <dbReference type="EMBL" id="SDY72514.1"/>
    </source>
</evidence>
<dbReference type="STRING" id="595670.SAMN05421643_1249"/>
<evidence type="ECO:0000259" key="1">
    <source>
        <dbReference type="PROSITE" id="PS50042"/>
    </source>
</evidence>
<protein>
    <submittedName>
        <fullName evidence="2">Cyclic nucleotide-binding domain-containing protein</fullName>
    </submittedName>
</protein>
<keyword evidence="3" id="KW-1185">Reference proteome</keyword>
<dbReference type="RefSeq" id="WP_167356341.1">
    <property type="nucleotide sequence ID" value="NZ_FNPK01000024.1"/>
</dbReference>
<dbReference type="InterPro" id="IPR000595">
    <property type="entry name" value="cNMP-bd_dom"/>
</dbReference>
<dbReference type="GO" id="GO:0050135">
    <property type="term" value="F:NADP+ nucleosidase activity"/>
    <property type="evidence" value="ECO:0007669"/>
    <property type="project" value="InterPro"/>
</dbReference>
<dbReference type="SUPFAM" id="SSF51206">
    <property type="entry name" value="cAMP-binding domain-like"/>
    <property type="match status" value="1"/>
</dbReference>
<dbReference type="InterPro" id="IPR014710">
    <property type="entry name" value="RmlC-like_jellyroll"/>
</dbReference>
<feature type="domain" description="Cyclic nucleotide-binding" evidence="1">
    <location>
        <begin position="42"/>
        <end position="138"/>
    </location>
</feature>
<dbReference type="Pfam" id="PF10137">
    <property type="entry name" value="CAP12-PCTIR_TIR"/>
    <property type="match status" value="1"/>
</dbReference>
<dbReference type="InterPro" id="IPR018490">
    <property type="entry name" value="cNMP-bd_dom_sf"/>
</dbReference>
<gene>
    <name evidence="2" type="ORF">SAMN05421643_1249</name>
</gene>
<dbReference type="EMBL" id="FNPK01000024">
    <property type="protein sequence ID" value="SDY72514.1"/>
    <property type="molecule type" value="Genomic_DNA"/>
</dbReference>
<sequence length="307" mass="34829">MQMKERFKDKKVLAETLLSQKLVQYNQEVADFIAERGELIQFNKGETIIEQHSPDRDVFFLIMGKVSLAVKGNKFPYTREANISIGEMSALNPTLPRSATVTAIDDTVAVKLTAEAFLELADTHPKIHQILAKDLAERLNQRNELIEMQNEKPRLFIISTVESNHIAKQIKVALFHNNNVEVTIWSETDVFKGGDYTLETLEQAVKQADFGLAILQADDIIISRDNEQRGPRDNVIFELGLFMGLLTRKRTYIAVENGVEQKLASDLLGLTPLLYKRESNNRIDVAKVVYDLENSIKELGIRNKLEC</sequence>
<dbReference type="Pfam" id="PF00027">
    <property type="entry name" value="cNMP_binding"/>
    <property type="match status" value="1"/>
</dbReference>
<dbReference type="AlphaFoldDB" id="A0A1H3M8A1"/>
<evidence type="ECO:0000313" key="3">
    <source>
        <dbReference type="Proteomes" id="UP000199035"/>
    </source>
</evidence>
<dbReference type="PROSITE" id="PS50042">
    <property type="entry name" value="CNMP_BINDING_3"/>
    <property type="match status" value="1"/>
</dbReference>
<reference evidence="3" key="1">
    <citation type="submission" date="2016-10" db="EMBL/GenBank/DDBJ databases">
        <authorList>
            <person name="Varghese N."/>
            <person name="Submissions S."/>
        </authorList>
    </citation>
    <scope>NUCLEOTIDE SEQUENCE [LARGE SCALE GENOMIC DNA]</scope>
    <source>
        <strain evidence="3">ANC 5109</strain>
    </source>
</reference>
<dbReference type="CDD" id="cd00038">
    <property type="entry name" value="CAP_ED"/>
    <property type="match status" value="1"/>
</dbReference>
<dbReference type="Gene3D" id="2.60.120.10">
    <property type="entry name" value="Jelly Rolls"/>
    <property type="match status" value="1"/>
</dbReference>